<dbReference type="InterPro" id="IPR027056">
    <property type="entry name" value="Gluconate_2DH_su3"/>
</dbReference>
<organism evidence="1 2">
    <name type="scientific">Putridiphycobacter roseus</name>
    <dbReference type="NCBI Taxonomy" id="2219161"/>
    <lineage>
        <taxon>Bacteria</taxon>
        <taxon>Pseudomonadati</taxon>
        <taxon>Bacteroidota</taxon>
        <taxon>Flavobacteriia</taxon>
        <taxon>Flavobacteriales</taxon>
        <taxon>Crocinitomicaceae</taxon>
        <taxon>Putridiphycobacter</taxon>
    </lineage>
</organism>
<dbReference type="RefSeq" id="WP_111062425.1">
    <property type="nucleotide sequence ID" value="NZ_JBHUCU010000027.1"/>
</dbReference>
<reference evidence="1 2" key="1">
    <citation type="submission" date="2018-06" db="EMBL/GenBank/DDBJ databases">
        <title>The draft genome sequence of Crocinitomix sp. SM1701.</title>
        <authorList>
            <person name="Zhang X."/>
        </authorList>
    </citation>
    <scope>NUCLEOTIDE SEQUENCE [LARGE SCALE GENOMIC DNA]</scope>
    <source>
        <strain evidence="1 2">SM1701</strain>
    </source>
</reference>
<evidence type="ECO:0000313" key="2">
    <source>
        <dbReference type="Proteomes" id="UP000249248"/>
    </source>
</evidence>
<dbReference type="Pfam" id="PF13618">
    <property type="entry name" value="Gluconate_2-dh3"/>
    <property type="match status" value="1"/>
</dbReference>
<dbReference type="AlphaFoldDB" id="A0A2W1N114"/>
<evidence type="ECO:0000313" key="1">
    <source>
        <dbReference type="EMBL" id="PZE17464.1"/>
    </source>
</evidence>
<sequence>MCTDQVIQLKQQKERRKFIKQLTIGGLVLNFGFLTACQETLERLSIENEVFTTTQNKNLLNVLNILFPDDGNGPSIHDLNTFHHILWSMKDPYSDGYSKSVLIEGLDKLESSILSSKQKSFFQLSMELQEEEVEKMVKKDWGERFCSMLLSFIFESIAIDEAYAVNTGQVGWKWLQHQPGFPRPTPNDLYPSFIANHQL</sequence>
<comment type="caution">
    <text evidence="1">The sequence shown here is derived from an EMBL/GenBank/DDBJ whole genome shotgun (WGS) entry which is preliminary data.</text>
</comment>
<gene>
    <name evidence="1" type="ORF">DNU06_06450</name>
</gene>
<dbReference type="EMBL" id="QKSB01000003">
    <property type="protein sequence ID" value="PZE17464.1"/>
    <property type="molecule type" value="Genomic_DNA"/>
</dbReference>
<dbReference type="Proteomes" id="UP000249248">
    <property type="component" value="Unassembled WGS sequence"/>
</dbReference>
<keyword evidence="2" id="KW-1185">Reference proteome</keyword>
<dbReference type="OrthoDB" id="6259504at2"/>
<proteinExistence type="predicted"/>
<evidence type="ECO:0008006" key="3">
    <source>
        <dbReference type="Google" id="ProtNLM"/>
    </source>
</evidence>
<protein>
    <recommendedName>
        <fullName evidence="3">Gluconate 2-dehydrogenase subunit 3 family protein</fullName>
    </recommendedName>
</protein>
<name>A0A2W1N114_9FLAO</name>
<accession>A0A2W1N114</accession>